<evidence type="ECO:0000259" key="1">
    <source>
        <dbReference type="Pfam" id="PF03551"/>
    </source>
</evidence>
<proteinExistence type="predicted"/>
<accession>A0A081P824</accession>
<name>A0A081P824_9BACL</name>
<gene>
    <name evidence="3" type="ORF">ET33_29305</name>
</gene>
<dbReference type="AlphaFoldDB" id="A0A081P824"/>
<dbReference type="Pfam" id="PF13788">
    <property type="entry name" value="DUF4180"/>
    <property type="match status" value="1"/>
</dbReference>
<dbReference type="OrthoDB" id="8595425at2"/>
<dbReference type="Pfam" id="PF03551">
    <property type="entry name" value="PadR"/>
    <property type="match status" value="1"/>
</dbReference>
<dbReference type="InterPro" id="IPR036388">
    <property type="entry name" value="WH-like_DNA-bd_sf"/>
</dbReference>
<dbReference type="Proteomes" id="UP000028123">
    <property type="component" value="Unassembled WGS sequence"/>
</dbReference>
<dbReference type="InterPro" id="IPR025438">
    <property type="entry name" value="DUF4180"/>
</dbReference>
<dbReference type="RefSeq" id="WP_036678086.1">
    <property type="nucleotide sequence ID" value="NZ_JNVM01000005.1"/>
</dbReference>
<dbReference type="EMBL" id="JNVM01000005">
    <property type="protein sequence ID" value="KEQ26847.1"/>
    <property type="molecule type" value="Genomic_DNA"/>
</dbReference>
<dbReference type="Gene3D" id="1.10.10.10">
    <property type="entry name" value="Winged helix-like DNA-binding domain superfamily/Winged helix DNA-binding domain"/>
    <property type="match status" value="1"/>
</dbReference>
<dbReference type="SUPFAM" id="SSF46785">
    <property type="entry name" value="Winged helix' DNA-binding domain"/>
    <property type="match status" value="1"/>
</dbReference>
<dbReference type="eggNOG" id="COG1695">
    <property type="taxonomic scope" value="Bacteria"/>
</dbReference>
<protein>
    <submittedName>
        <fullName evidence="3">PadR family transcriptional regulator</fullName>
    </submittedName>
</protein>
<feature type="domain" description="DUF4180" evidence="2">
    <location>
        <begin position="196"/>
        <end position="302"/>
    </location>
</feature>
<organism evidence="3 4">
    <name type="scientific">Paenibacillus tyrfis</name>
    <dbReference type="NCBI Taxonomy" id="1501230"/>
    <lineage>
        <taxon>Bacteria</taxon>
        <taxon>Bacillati</taxon>
        <taxon>Bacillota</taxon>
        <taxon>Bacilli</taxon>
        <taxon>Bacillales</taxon>
        <taxon>Paenibacillaceae</taxon>
        <taxon>Paenibacillus</taxon>
    </lineage>
</organism>
<dbReference type="InterPro" id="IPR036390">
    <property type="entry name" value="WH_DNA-bd_sf"/>
</dbReference>
<dbReference type="InterPro" id="IPR005149">
    <property type="entry name" value="Tscrpt_reg_PadR_N"/>
</dbReference>
<sequence>MSITHAILGILSWKSVTGYDLKKIIQESPFMYWSANNNQIYKSLVQLLDEGFVTCEVQHQESSPSKKIYTITEEGVAELKDWVLSTPEPPDLKKSFLIQLAWADQLNTDELNALLTKYEEEVRTQILLQQEQKLRGPFSPGRTTREIYLWDMIYDNLIDFYKREWEWIQKLRSELRIPIEKEANQMKVQVVERGMKKYVECASAETPLRTGQDALDLIAACFEHDTNQLVLHAEALSDDFFNLRTGLAGEMLQKFINYRVKAALIITNEQVVKGRFKELLAEANKGNDFRVFGSVGEAEAWLLDL</sequence>
<evidence type="ECO:0000313" key="3">
    <source>
        <dbReference type="EMBL" id="KEQ26847.1"/>
    </source>
</evidence>
<feature type="domain" description="Transcription regulator PadR N-terminal" evidence="1">
    <location>
        <begin position="7"/>
        <end position="80"/>
    </location>
</feature>
<reference evidence="3 4" key="1">
    <citation type="submission" date="2014-06" db="EMBL/GenBank/DDBJ databases">
        <title>Draft genome sequence of Paenibacillus sp. MSt1.</title>
        <authorList>
            <person name="Aw Y.K."/>
            <person name="Ong K.S."/>
            <person name="Gan H.M."/>
            <person name="Lee S.M."/>
        </authorList>
    </citation>
    <scope>NUCLEOTIDE SEQUENCE [LARGE SCALE GENOMIC DNA]</scope>
    <source>
        <strain evidence="3 4">MSt1</strain>
    </source>
</reference>
<evidence type="ECO:0000259" key="2">
    <source>
        <dbReference type="Pfam" id="PF13788"/>
    </source>
</evidence>
<keyword evidence="4" id="KW-1185">Reference proteome</keyword>
<comment type="caution">
    <text evidence="3">The sequence shown here is derived from an EMBL/GenBank/DDBJ whole genome shotgun (WGS) entry which is preliminary data.</text>
</comment>
<dbReference type="PANTHER" id="PTHR43252">
    <property type="entry name" value="TRANSCRIPTIONAL REGULATOR YQJI"/>
    <property type="match status" value="1"/>
</dbReference>
<evidence type="ECO:0000313" key="4">
    <source>
        <dbReference type="Proteomes" id="UP000028123"/>
    </source>
</evidence>
<dbReference type="PANTHER" id="PTHR43252:SF6">
    <property type="entry name" value="NEGATIVE TRANSCRIPTION REGULATOR PADR"/>
    <property type="match status" value="1"/>
</dbReference>